<dbReference type="Gene3D" id="3.20.20.80">
    <property type="entry name" value="Glycosidases"/>
    <property type="match status" value="1"/>
</dbReference>
<dbReference type="GO" id="GO:0005975">
    <property type="term" value="P:carbohydrate metabolic process"/>
    <property type="evidence" value="ECO:0007669"/>
    <property type="project" value="InterPro"/>
</dbReference>
<dbReference type="PRINTS" id="PR00742">
    <property type="entry name" value="GLHYDRLASE35"/>
</dbReference>
<evidence type="ECO:0000256" key="1">
    <source>
        <dbReference type="ARBA" id="ARBA00009809"/>
    </source>
</evidence>
<dbReference type="GO" id="GO:0004553">
    <property type="term" value="F:hydrolase activity, hydrolyzing O-glycosyl compounds"/>
    <property type="evidence" value="ECO:0007669"/>
    <property type="project" value="InterPro"/>
</dbReference>
<organism evidence="5 6">
    <name type="scientific">Streptomyces paludis</name>
    <dbReference type="NCBI Taxonomy" id="2282738"/>
    <lineage>
        <taxon>Bacteria</taxon>
        <taxon>Bacillati</taxon>
        <taxon>Actinomycetota</taxon>
        <taxon>Actinomycetes</taxon>
        <taxon>Kitasatosporales</taxon>
        <taxon>Streptomycetaceae</taxon>
        <taxon>Streptomyces</taxon>
    </lineage>
</organism>
<dbReference type="EMBL" id="CP031194">
    <property type="protein sequence ID" value="AXG81260.1"/>
    <property type="molecule type" value="Genomic_DNA"/>
</dbReference>
<dbReference type="InterPro" id="IPR001944">
    <property type="entry name" value="Glycoside_Hdrlase_35"/>
</dbReference>
<proteinExistence type="inferred from homology"/>
<protein>
    <submittedName>
        <fullName evidence="5">Glycosyl hydrolase family 35</fullName>
    </submittedName>
</protein>
<evidence type="ECO:0000313" key="5">
    <source>
        <dbReference type="EMBL" id="AXG81260.1"/>
    </source>
</evidence>
<feature type="compositionally biased region" description="Basic and acidic residues" evidence="3">
    <location>
        <begin position="7"/>
        <end position="23"/>
    </location>
</feature>
<dbReference type="AlphaFoldDB" id="A0A345HX36"/>
<dbReference type="PANTHER" id="PTHR23421">
    <property type="entry name" value="BETA-GALACTOSIDASE RELATED"/>
    <property type="match status" value="1"/>
</dbReference>
<sequence>MEYTLRMPDRPEPPLRGHLDMGDRPGVPRPVEVTGRWLTRGGVPFIPVTAEYHYSRHPRARWEQALRKIRDGGATAVASYLFWLHHAPDQGGFRFDGRFDVRHFAELCGRLGLDFVPRIGPWVHAEARNGGLPDWLMARDAAGEIRARTDDPGYLELVRGWYGAIAGQLRGLERASGGPVFAVQIENELFADAGHLATLKKLAAGAGLDAPLWTATAWGGAQLPGDELLPLYGGYTDGFWFDADEPWDAGCRANFHYRHERDDPGIGADLRTDPHAPGDGAVPAGRFPFATCELGGGMTQAYHRRVRTEPDDIAAQALTKLGCGSNWQGYYVFHGGTNPAPGLQESHATGYPNDVPELSYDFQAPLGAYGQARPHYFALRQQHQLLAGFGEQLAPCDSVLPERTPAGAEDTTTLRWALRSDGESGWLFVTNHQPYDRLPDHHDVRFDLALPAGRRVRLPHRPVTVPSGAYFCWPVGLRTAGVRLAWATAQPVCVLGPVAERGGRPLLVLAATAGIPAELAFDRPAPAVLALPEGATVTDTGDTLLVEGARPGTDCLITVATDTGATDILLLDAATARTAVRLDVFGTERLVLCPDAVTADDGVLRLHTARDRPGFALLPAPDRLPGTPGATLTPAADGVFTRYTLTPDRGIRNDDTVRVTTDRLRAADPPPATVVSVPGRASAPPAEAYERAEIHRVRVTGIPADADEVVLRVHWSGDTARAHDAEGTLVADDFYHGRPWEFGLSALGPLTPGDGERTVELRLLPLAAGSPVRFPPGARPGSAGSPHHVALHGVDADIVRVWTVEAR</sequence>
<feature type="region of interest" description="Disordered" evidence="3">
    <location>
        <begin position="1"/>
        <end position="25"/>
    </location>
</feature>
<accession>A0A345HX36</accession>
<evidence type="ECO:0000313" key="6">
    <source>
        <dbReference type="Proteomes" id="UP000253868"/>
    </source>
</evidence>
<dbReference type="Proteomes" id="UP000253868">
    <property type="component" value="Chromosome"/>
</dbReference>
<name>A0A345HX36_9ACTN</name>
<reference evidence="6" key="1">
    <citation type="submission" date="2018-07" db="EMBL/GenBank/DDBJ databases">
        <authorList>
            <person name="Zhao J."/>
        </authorList>
    </citation>
    <scope>NUCLEOTIDE SEQUENCE [LARGE SCALE GENOMIC DNA]</scope>
    <source>
        <strain evidence="6">GSSD-12</strain>
    </source>
</reference>
<gene>
    <name evidence="5" type="ORF">DVK44_30205</name>
</gene>
<dbReference type="KEGG" id="spad:DVK44_30205"/>
<comment type="similarity">
    <text evidence="1 2">Belongs to the glycosyl hydrolase 35 family.</text>
</comment>
<dbReference type="OrthoDB" id="9813184at2"/>
<evidence type="ECO:0000256" key="3">
    <source>
        <dbReference type="SAM" id="MobiDB-lite"/>
    </source>
</evidence>
<dbReference type="SUPFAM" id="SSF51445">
    <property type="entry name" value="(Trans)glycosidases"/>
    <property type="match status" value="1"/>
</dbReference>
<dbReference type="InterPro" id="IPR031330">
    <property type="entry name" value="Gly_Hdrlase_35_cat"/>
</dbReference>
<dbReference type="RefSeq" id="WP_114663801.1">
    <property type="nucleotide sequence ID" value="NZ_CP031194.1"/>
</dbReference>
<keyword evidence="5" id="KW-0378">Hydrolase</keyword>
<evidence type="ECO:0000256" key="2">
    <source>
        <dbReference type="RuleBase" id="RU003679"/>
    </source>
</evidence>
<dbReference type="InterPro" id="IPR017853">
    <property type="entry name" value="GH"/>
</dbReference>
<evidence type="ECO:0000259" key="4">
    <source>
        <dbReference type="Pfam" id="PF01301"/>
    </source>
</evidence>
<dbReference type="Pfam" id="PF01301">
    <property type="entry name" value="Glyco_hydro_35"/>
    <property type="match status" value="1"/>
</dbReference>
<feature type="domain" description="Glycoside hydrolase 35 catalytic" evidence="4">
    <location>
        <begin position="39"/>
        <end position="384"/>
    </location>
</feature>
<keyword evidence="6" id="KW-1185">Reference proteome</keyword>